<keyword evidence="5" id="KW-1185">Reference proteome</keyword>
<feature type="domain" description="DUF641" evidence="2">
    <location>
        <begin position="75"/>
        <end position="200"/>
    </location>
</feature>
<dbReference type="EMBL" id="JAIWQS010000006">
    <property type="protein sequence ID" value="KAJ8762050.1"/>
    <property type="molecule type" value="Genomic_DNA"/>
</dbReference>
<protein>
    <recommendedName>
        <fullName evidence="6">DUF641 domain-containing protein</fullName>
    </recommendedName>
</protein>
<feature type="domain" description="GIL1/IRKI C-terminal" evidence="3">
    <location>
        <begin position="401"/>
        <end position="455"/>
    </location>
</feature>
<dbReference type="GO" id="GO:0009959">
    <property type="term" value="P:negative gravitropism"/>
    <property type="evidence" value="ECO:0007669"/>
    <property type="project" value="InterPro"/>
</dbReference>
<feature type="coiled-coil region" evidence="1">
    <location>
        <begin position="112"/>
        <end position="179"/>
    </location>
</feature>
<keyword evidence="1" id="KW-0175">Coiled coil</keyword>
<dbReference type="Pfam" id="PF04859">
    <property type="entry name" value="DUF641"/>
    <property type="match status" value="1"/>
</dbReference>
<dbReference type="AlphaFoldDB" id="A0AAV8T718"/>
<dbReference type="InterPro" id="IPR040225">
    <property type="entry name" value="GIL1-like"/>
</dbReference>
<evidence type="ECO:0000256" key="1">
    <source>
        <dbReference type="SAM" id="Coils"/>
    </source>
</evidence>
<evidence type="ECO:0000313" key="5">
    <source>
        <dbReference type="Proteomes" id="UP001159364"/>
    </source>
</evidence>
<name>A0AAV8T718_9ROSI</name>
<comment type="caution">
    <text evidence="4">The sequence shown here is derived from an EMBL/GenBank/DDBJ whole genome shotgun (WGS) entry which is preliminary data.</text>
</comment>
<evidence type="ECO:0000313" key="4">
    <source>
        <dbReference type="EMBL" id="KAJ8762050.1"/>
    </source>
</evidence>
<organism evidence="4 5">
    <name type="scientific">Erythroxylum novogranatense</name>
    <dbReference type="NCBI Taxonomy" id="1862640"/>
    <lineage>
        <taxon>Eukaryota</taxon>
        <taxon>Viridiplantae</taxon>
        <taxon>Streptophyta</taxon>
        <taxon>Embryophyta</taxon>
        <taxon>Tracheophyta</taxon>
        <taxon>Spermatophyta</taxon>
        <taxon>Magnoliopsida</taxon>
        <taxon>eudicotyledons</taxon>
        <taxon>Gunneridae</taxon>
        <taxon>Pentapetalae</taxon>
        <taxon>rosids</taxon>
        <taxon>fabids</taxon>
        <taxon>Malpighiales</taxon>
        <taxon>Erythroxylaceae</taxon>
        <taxon>Erythroxylum</taxon>
    </lineage>
</organism>
<proteinExistence type="predicted"/>
<dbReference type="PANTHER" id="PTHR31161">
    <property type="entry name" value="PROTEIN GRAVITROPIC IN THE LIGHT 1"/>
    <property type="match status" value="1"/>
</dbReference>
<evidence type="ECO:0000259" key="2">
    <source>
        <dbReference type="Pfam" id="PF04859"/>
    </source>
</evidence>
<dbReference type="GO" id="GO:0009639">
    <property type="term" value="P:response to red or far red light"/>
    <property type="evidence" value="ECO:0007669"/>
    <property type="project" value="InterPro"/>
</dbReference>
<dbReference type="Proteomes" id="UP001159364">
    <property type="component" value="Linkage Group LG06"/>
</dbReference>
<dbReference type="InterPro" id="IPR056813">
    <property type="entry name" value="GIL1_IRKI_C"/>
</dbReference>
<accession>A0AAV8T718</accession>
<reference evidence="4 5" key="1">
    <citation type="submission" date="2021-09" db="EMBL/GenBank/DDBJ databases">
        <title>Genomic insights and catalytic innovation underlie evolution of tropane alkaloids biosynthesis.</title>
        <authorList>
            <person name="Wang Y.-J."/>
            <person name="Tian T."/>
            <person name="Huang J.-P."/>
            <person name="Huang S.-X."/>
        </authorList>
    </citation>
    <scope>NUCLEOTIDE SEQUENCE [LARGE SCALE GENOMIC DNA]</scope>
    <source>
        <strain evidence="4">KIB-2018</strain>
        <tissue evidence="4">Leaf</tissue>
    </source>
</reference>
<dbReference type="Pfam" id="PF24994">
    <property type="entry name" value="GIL1_IRKI_C"/>
    <property type="match status" value="1"/>
</dbReference>
<evidence type="ECO:0008006" key="6">
    <source>
        <dbReference type="Google" id="ProtNLM"/>
    </source>
</evidence>
<evidence type="ECO:0000259" key="3">
    <source>
        <dbReference type="Pfam" id="PF24994"/>
    </source>
</evidence>
<dbReference type="InterPro" id="IPR006943">
    <property type="entry name" value="DUF641_pln"/>
</dbReference>
<sequence>METVKYRSMPNNKSKLARTFRKVINLKTATRIASNNGIGMCELTPGNRFEDRDHPSATCKFHQSAEKSKIGRHKRRAVLEALMAKLFAGVSTTKAAYAQLQMAQNPYNSDNIRAADQAIVDEFKQLSELKREYFKNDLDHVSPQVTIMLAEIQEQQSLMKTYEVTIKKLEAEVEVKDSDFCSLKKQLDEYIAYNKSLEKRLSFSGPIPLLDDIKLSSLNPGHFVQFLHFTLRSMRSFVKLMVREMELACWDLDAAVRAIEPKTTLAKPSHRCFVFESFVSKTLLEGFNRPQFTTQNECAATKKSSHEQHYFNEFKKIKSLNLKLFLTQNPNSALARFTRTKYTQLVHAKMEWSLFGNLNQRKLVNAGGFPDSAFFNAFAEMARRVWSLNLLAFSLGEQVSIFQVGKNLRFSEVYMESITDESLLDGAGNEMDLRVEFTVVPGFKINKMVIQSQVYLSPVV</sequence>
<gene>
    <name evidence="4" type="ORF">K2173_006652</name>
</gene>